<feature type="binding site" evidence="13">
    <location>
        <position position="214"/>
    </location>
    <ligand>
        <name>Zn(2+)</name>
        <dbReference type="ChEBI" id="CHEBI:29105"/>
        <label>1</label>
    </ligand>
</feature>
<feature type="binding site" evidence="13">
    <location>
        <position position="154"/>
    </location>
    <ligand>
        <name>Zn(2+)</name>
        <dbReference type="ChEBI" id="CHEBI:29105"/>
        <label>1</label>
    </ligand>
</feature>
<keyword evidence="7 13" id="KW-0863">Zinc-finger</keyword>
<feature type="zinc finger region" description="CR-type" evidence="14">
    <location>
        <begin position="141"/>
        <end position="223"/>
    </location>
</feature>
<feature type="repeat" description="CXXCXGXG motif" evidence="13">
    <location>
        <begin position="171"/>
        <end position="178"/>
    </location>
</feature>
<evidence type="ECO:0000256" key="4">
    <source>
        <dbReference type="ARBA" id="ARBA00022705"/>
    </source>
</evidence>
<keyword evidence="5 13" id="KW-0479">Metal-binding</keyword>
<dbReference type="GO" id="GO:0008270">
    <property type="term" value="F:zinc ion binding"/>
    <property type="evidence" value="ECO:0007669"/>
    <property type="project" value="UniProtKB-UniRule"/>
</dbReference>
<dbReference type="PRINTS" id="PR00625">
    <property type="entry name" value="JDOMAIN"/>
</dbReference>
<dbReference type="InterPro" id="IPR008971">
    <property type="entry name" value="HSP40/DnaJ_pept-bd"/>
</dbReference>
<dbReference type="PROSITE" id="PS50076">
    <property type="entry name" value="DNAJ_2"/>
    <property type="match status" value="1"/>
</dbReference>
<dbReference type="Gene3D" id="2.10.230.10">
    <property type="entry name" value="Heat shock protein DnaJ, cysteine-rich domain"/>
    <property type="match status" value="1"/>
</dbReference>
<feature type="binding site" evidence="13">
    <location>
        <position position="174"/>
    </location>
    <ligand>
        <name>Zn(2+)</name>
        <dbReference type="ChEBI" id="CHEBI:29105"/>
        <label>2</label>
    </ligand>
</feature>
<dbReference type="SMART" id="SM00271">
    <property type="entry name" value="DnaJ"/>
    <property type="match status" value="1"/>
</dbReference>
<proteinExistence type="inferred from homology"/>
<accession>A0A1F5NT23</accession>
<organism evidence="17 18">
    <name type="scientific">Candidatus Doudnabacteria bacterium RIFCSPHIGHO2_01_FULL_46_24</name>
    <dbReference type="NCBI Taxonomy" id="1817825"/>
    <lineage>
        <taxon>Bacteria</taxon>
        <taxon>Candidatus Doudnaibacteriota</taxon>
    </lineage>
</organism>
<sequence length="373" mass="41244">MAQDYYSTLGLPKSASADDIKRAYRRLAHEHHPDKHKGNEQKFKEVSEAYQVLSDPEKRKQYDQFGTTFDQARRGGGGFAGGFDFSDFTRGFGNTGGFEFEDAFDMFSDIFGGSTRTQARRERGVDLEMELNIDFKDAVFGKELEISLDKKDTCLNCKGSGAEPGSKISTCPRCHGQGQIRISRSTIFGQMSQVSACDECEGSGKVPERVCSKCQGQGIMRRTKKLKVKIPAGIDDGQRIRIAGEGEAGYKGSGFGDLYLRIKVKPHPNFVREGDNILSEIPISFYQAALGAIAEIETVDGKVELKIPAGTQSAKIFRLKSKGVPHLRSSGRGDHLVTVRVVTPTKLSKKEKELFKKLAEESGKNVDASNWFW</sequence>
<dbReference type="Pfam" id="PF00226">
    <property type="entry name" value="DnaJ"/>
    <property type="match status" value="1"/>
</dbReference>
<dbReference type="InterPro" id="IPR036869">
    <property type="entry name" value="J_dom_sf"/>
</dbReference>
<dbReference type="Pfam" id="PF01556">
    <property type="entry name" value="DnaJ_C"/>
    <property type="match status" value="1"/>
</dbReference>
<evidence type="ECO:0000256" key="5">
    <source>
        <dbReference type="ARBA" id="ARBA00022723"/>
    </source>
</evidence>
<dbReference type="GO" id="GO:0006260">
    <property type="term" value="P:DNA replication"/>
    <property type="evidence" value="ECO:0007669"/>
    <property type="project" value="UniProtKB-KW"/>
</dbReference>
<dbReference type="SUPFAM" id="SSF49493">
    <property type="entry name" value="HSP40/DnaJ peptide-binding domain"/>
    <property type="match status" value="2"/>
</dbReference>
<evidence type="ECO:0000256" key="11">
    <source>
        <dbReference type="ARBA" id="ARBA00061004"/>
    </source>
</evidence>
<keyword evidence="6 13" id="KW-0677">Repeat</keyword>
<feature type="binding site" evidence="13">
    <location>
        <position position="171"/>
    </location>
    <ligand>
        <name>Zn(2+)</name>
        <dbReference type="ChEBI" id="CHEBI:29105"/>
        <label>2</label>
    </ligand>
</feature>
<dbReference type="NCBIfam" id="NF008035">
    <property type="entry name" value="PRK10767.1"/>
    <property type="match status" value="1"/>
</dbReference>
<dbReference type="STRING" id="1817825.A2720_04145"/>
<dbReference type="Gene3D" id="1.10.287.110">
    <property type="entry name" value="DnaJ domain"/>
    <property type="match status" value="1"/>
</dbReference>
<evidence type="ECO:0000256" key="9">
    <source>
        <dbReference type="ARBA" id="ARBA00023016"/>
    </source>
</evidence>
<evidence type="ECO:0000256" key="14">
    <source>
        <dbReference type="PROSITE-ProRule" id="PRU00546"/>
    </source>
</evidence>
<dbReference type="Proteomes" id="UP000178892">
    <property type="component" value="Unassembled WGS sequence"/>
</dbReference>
<name>A0A1F5NT23_9BACT</name>
<comment type="domain">
    <text evidence="13">The J domain is necessary and sufficient to stimulate DnaK ATPase activity. Zinc center 1 plays an important role in the autonomous, DnaK-independent chaperone activity of DnaJ. Zinc center 2 is essential for interaction with DnaK and for DnaJ activity.</text>
</comment>
<keyword evidence="10 13" id="KW-0143">Chaperone</keyword>
<dbReference type="CDD" id="cd10719">
    <property type="entry name" value="DnaJ_zf"/>
    <property type="match status" value="1"/>
</dbReference>
<keyword evidence="3 13" id="KW-0963">Cytoplasm</keyword>
<dbReference type="InterPro" id="IPR036410">
    <property type="entry name" value="HSP_DnaJ_Cys-rich_dom_sf"/>
</dbReference>
<dbReference type="HAMAP" id="MF_01152">
    <property type="entry name" value="DnaJ"/>
    <property type="match status" value="1"/>
</dbReference>
<dbReference type="FunFam" id="2.60.260.20:FF:000004">
    <property type="entry name" value="Molecular chaperone DnaJ"/>
    <property type="match status" value="1"/>
</dbReference>
<dbReference type="InterPro" id="IPR001305">
    <property type="entry name" value="HSP_DnaJ_Cys-rich_dom"/>
</dbReference>
<comment type="function">
    <text evidence="13">Participates actively in the response to hyperosmotic and heat shock by preventing the aggregation of stress-denatured proteins and by disaggregating proteins, also in an autonomous, DnaK-independent fashion. Unfolded proteins bind initially to DnaJ; upon interaction with the DnaJ-bound protein, DnaK hydrolyzes its bound ATP, resulting in the formation of a stable complex. GrpE releases ADP from DnaK; ATP binding to DnaK triggers the release of the substrate protein, thus completing the reaction cycle. Several rounds of ATP-dependent interactions between DnaJ, DnaK and GrpE are required for fully efficient folding. Also involved, together with DnaK and GrpE, in the DNA replication of plasmids through activation of initiation proteins.</text>
</comment>
<feature type="binding site" evidence="13">
    <location>
        <position position="197"/>
    </location>
    <ligand>
        <name>Zn(2+)</name>
        <dbReference type="ChEBI" id="CHEBI:29105"/>
        <label>2</label>
    </ligand>
</feature>
<dbReference type="CDD" id="cd06257">
    <property type="entry name" value="DnaJ"/>
    <property type="match status" value="1"/>
</dbReference>
<evidence type="ECO:0000313" key="18">
    <source>
        <dbReference type="Proteomes" id="UP000178892"/>
    </source>
</evidence>
<evidence type="ECO:0000256" key="6">
    <source>
        <dbReference type="ARBA" id="ARBA00022737"/>
    </source>
</evidence>
<comment type="subcellular location">
    <subcellularLocation>
        <location evidence="1 13">Cytoplasm</location>
    </subcellularLocation>
</comment>
<dbReference type="AlphaFoldDB" id="A0A1F5NT23"/>
<feature type="binding site" evidence="13">
    <location>
        <position position="211"/>
    </location>
    <ligand>
        <name>Zn(2+)</name>
        <dbReference type="ChEBI" id="CHEBI:29105"/>
        <label>1</label>
    </ligand>
</feature>
<dbReference type="SUPFAM" id="SSF46565">
    <property type="entry name" value="Chaperone J-domain"/>
    <property type="match status" value="1"/>
</dbReference>
<evidence type="ECO:0000256" key="13">
    <source>
        <dbReference type="HAMAP-Rule" id="MF_01152"/>
    </source>
</evidence>
<feature type="repeat" description="CXXCXGXG motif" evidence="13">
    <location>
        <begin position="154"/>
        <end position="161"/>
    </location>
</feature>
<comment type="cofactor">
    <cofactor evidence="13">
        <name>Zn(2+)</name>
        <dbReference type="ChEBI" id="CHEBI:29105"/>
    </cofactor>
    <text evidence="13">Binds 2 Zn(2+) ions per monomer.</text>
</comment>
<dbReference type="SUPFAM" id="SSF57938">
    <property type="entry name" value="DnaJ/Hsp40 cysteine-rich domain"/>
    <property type="match status" value="1"/>
</dbReference>
<evidence type="ECO:0000256" key="2">
    <source>
        <dbReference type="ARBA" id="ARBA00011738"/>
    </source>
</evidence>
<dbReference type="GO" id="GO:0005737">
    <property type="term" value="C:cytoplasm"/>
    <property type="evidence" value="ECO:0007669"/>
    <property type="project" value="UniProtKB-SubCell"/>
</dbReference>
<dbReference type="PROSITE" id="PS00636">
    <property type="entry name" value="DNAJ_1"/>
    <property type="match status" value="1"/>
</dbReference>
<dbReference type="CDD" id="cd10747">
    <property type="entry name" value="DnaJ_C"/>
    <property type="match status" value="1"/>
</dbReference>
<dbReference type="GO" id="GO:0051082">
    <property type="term" value="F:unfolded protein binding"/>
    <property type="evidence" value="ECO:0007669"/>
    <property type="project" value="UniProtKB-UniRule"/>
</dbReference>
<dbReference type="InterPro" id="IPR002939">
    <property type="entry name" value="DnaJ_C"/>
</dbReference>
<keyword evidence="8 13" id="KW-0862">Zinc</keyword>
<evidence type="ECO:0000313" key="17">
    <source>
        <dbReference type="EMBL" id="OGE80724.1"/>
    </source>
</evidence>
<dbReference type="FunFam" id="2.10.230.10:FF:000002">
    <property type="entry name" value="Molecular chaperone DnaJ"/>
    <property type="match status" value="1"/>
</dbReference>
<evidence type="ECO:0000256" key="8">
    <source>
        <dbReference type="ARBA" id="ARBA00022833"/>
    </source>
</evidence>
<comment type="subunit">
    <text evidence="2 13">Homodimer.</text>
</comment>
<feature type="domain" description="J" evidence="15">
    <location>
        <begin position="4"/>
        <end position="66"/>
    </location>
</feature>
<dbReference type="Gene3D" id="2.60.260.20">
    <property type="entry name" value="Urease metallochaperone UreE, N-terminal domain"/>
    <property type="match status" value="2"/>
</dbReference>
<comment type="similarity">
    <text evidence="11 13">Belongs to the DnaJ family.</text>
</comment>
<feature type="domain" description="CR-type" evidence="16">
    <location>
        <begin position="141"/>
        <end position="223"/>
    </location>
</feature>
<protein>
    <recommendedName>
        <fullName evidence="12 13">Chaperone protein DnaJ</fullName>
    </recommendedName>
</protein>
<keyword evidence="4 13" id="KW-0235">DNA replication</keyword>
<dbReference type="GO" id="GO:0009408">
    <property type="term" value="P:response to heat"/>
    <property type="evidence" value="ECO:0007669"/>
    <property type="project" value="InterPro"/>
</dbReference>
<reference evidence="17 18" key="1">
    <citation type="journal article" date="2016" name="Nat. Commun.">
        <title>Thousands of microbial genomes shed light on interconnected biogeochemical processes in an aquifer system.</title>
        <authorList>
            <person name="Anantharaman K."/>
            <person name="Brown C.T."/>
            <person name="Hug L.A."/>
            <person name="Sharon I."/>
            <person name="Castelle C.J."/>
            <person name="Probst A.J."/>
            <person name="Thomas B.C."/>
            <person name="Singh A."/>
            <person name="Wilkins M.J."/>
            <person name="Karaoz U."/>
            <person name="Brodie E.L."/>
            <person name="Williams K.H."/>
            <person name="Hubbard S.S."/>
            <person name="Banfield J.F."/>
        </authorList>
    </citation>
    <scope>NUCLEOTIDE SEQUENCE [LARGE SCALE GENOMIC DNA]</scope>
</reference>
<feature type="repeat" description="CXXCXGXG motif" evidence="13">
    <location>
        <begin position="197"/>
        <end position="204"/>
    </location>
</feature>
<dbReference type="EMBL" id="MFEL01000018">
    <property type="protein sequence ID" value="OGE80724.1"/>
    <property type="molecule type" value="Genomic_DNA"/>
</dbReference>
<dbReference type="PROSITE" id="PS51188">
    <property type="entry name" value="ZF_CR"/>
    <property type="match status" value="1"/>
</dbReference>
<evidence type="ECO:0000256" key="10">
    <source>
        <dbReference type="ARBA" id="ARBA00023186"/>
    </source>
</evidence>
<dbReference type="GO" id="GO:0042026">
    <property type="term" value="P:protein refolding"/>
    <property type="evidence" value="ECO:0007669"/>
    <property type="project" value="TreeGrafter"/>
</dbReference>
<evidence type="ECO:0000256" key="3">
    <source>
        <dbReference type="ARBA" id="ARBA00022490"/>
    </source>
</evidence>
<dbReference type="Pfam" id="PF00684">
    <property type="entry name" value="DnaJ_CXXCXGXG"/>
    <property type="match status" value="1"/>
</dbReference>
<keyword evidence="9 13" id="KW-0346">Stress response</keyword>
<evidence type="ECO:0000259" key="15">
    <source>
        <dbReference type="PROSITE" id="PS50076"/>
    </source>
</evidence>
<dbReference type="InterPro" id="IPR018253">
    <property type="entry name" value="DnaJ_domain_CS"/>
</dbReference>
<comment type="caution">
    <text evidence="17">The sequence shown here is derived from an EMBL/GenBank/DDBJ whole genome shotgun (WGS) entry which is preliminary data.</text>
</comment>
<dbReference type="GO" id="GO:0031072">
    <property type="term" value="F:heat shock protein binding"/>
    <property type="evidence" value="ECO:0007669"/>
    <property type="project" value="InterPro"/>
</dbReference>
<evidence type="ECO:0000256" key="1">
    <source>
        <dbReference type="ARBA" id="ARBA00004496"/>
    </source>
</evidence>
<feature type="repeat" description="CXXCXGXG motif" evidence="13">
    <location>
        <begin position="211"/>
        <end position="218"/>
    </location>
</feature>
<gene>
    <name evidence="13" type="primary">dnaJ</name>
    <name evidence="17" type="ORF">A2720_04145</name>
</gene>
<dbReference type="InterPro" id="IPR001623">
    <property type="entry name" value="DnaJ_domain"/>
</dbReference>
<evidence type="ECO:0000256" key="12">
    <source>
        <dbReference type="ARBA" id="ARBA00067609"/>
    </source>
</evidence>
<feature type="binding site" evidence="13">
    <location>
        <position position="157"/>
    </location>
    <ligand>
        <name>Zn(2+)</name>
        <dbReference type="ChEBI" id="CHEBI:29105"/>
        <label>1</label>
    </ligand>
</feature>
<dbReference type="PANTHER" id="PTHR43096:SF48">
    <property type="entry name" value="CHAPERONE PROTEIN DNAJ"/>
    <property type="match status" value="1"/>
</dbReference>
<evidence type="ECO:0000259" key="16">
    <source>
        <dbReference type="PROSITE" id="PS51188"/>
    </source>
</evidence>
<feature type="binding site" evidence="13">
    <location>
        <position position="200"/>
    </location>
    <ligand>
        <name>Zn(2+)</name>
        <dbReference type="ChEBI" id="CHEBI:29105"/>
        <label>2</label>
    </ligand>
</feature>
<dbReference type="InterPro" id="IPR012724">
    <property type="entry name" value="DnaJ"/>
</dbReference>
<dbReference type="PANTHER" id="PTHR43096">
    <property type="entry name" value="DNAJ HOMOLOG 1, MITOCHONDRIAL-RELATED"/>
    <property type="match status" value="1"/>
</dbReference>
<dbReference type="GO" id="GO:0005524">
    <property type="term" value="F:ATP binding"/>
    <property type="evidence" value="ECO:0007669"/>
    <property type="project" value="InterPro"/>
</dbReference>
<dbReference type="NCBIfam" id="TIGR02349">
    <property type="entry name" value="DnaJ_bact"/>
    <property type="match status" value="1"/>
</dbReference>
<evidence type="ECO:0000256" key="7">
    <source>
        <dbReference type="ARBA" id="ARBA00022771"/>
    </source>
</evidence>